<reference evidence="9" key="1">
    <citation type="submission" date="2017-02" db="UniProtKB">
        <authorList>
            <consortium name="WormBaseParasite"/>
        </authorList>
    </citation>
    <scope>IDENTIFICATION</scope>
</reference>
<dbReference type="SUPFAM" id="SSF52833">
    <property type="entry name" value="Thioredoxin-like"/>
    <property type="match status" value="1"/>
</dbReference>
<evidence type="ECO:0000259" key="6">
    <source>
        <dbReference type="PROSITE" id="PS50404"/>
    </source>
</evidence>
<evidence type="ECO:0000313" key="9">
    <source>
        <dbReference type="WBParaSite" id="NBR_0002033701-mRNA-1"/>
    </source>
</evidence>
<dbReference type="FunFam" id="1.20.1050.10:FF:000031">
    <property type="entry name" value="Glutathione S-Transferase"/>
    <property type="match status" value="1"/>
</dbReference>
<dbReference type="EC" id="2.5.1.18" evidence="1"/>
<reference evidence="7 8" key="2">
    <citation type="submission" date="2018-11" db="EMBL/GenBank/DDBJ databases">
        <authorList>
            <consortium name="Pathogen Informatics"/>
        </authorList>
    </citation>
    <scope>NUCLEOTIDE SEQUENCE [LARGE SCALE GENOMIC DNA]</scope>
</reference>
<feature type="domain" description="GST N-terminal" evidence="6">
    <location>
        <begin position="2"/>
        <end position="124"/>
    </location>
</feature>
<sequence>MVHYKLIYFDIRGAAELIRQVFALAEQKYEDVRVPRDEWPKLKPGFAGKSAFDEALVDSLADQTKDFFNEVRPYFLANMGFSDGNPETLAKDLVLPAREKFFTFITKFLKNNKSGKRNSALIFQ</sequence>
<dbReference type="SUPFAM" id="SSF47616">
    <property type="entry name" value="GST C-terminal domain-like"/>
    <property type="match status" value="1"/>
</dbReference>
<evidence type="ECO:0000256" key="3">
    <source>
        <dbReference type="ARBA" id="ARBA00038317"/>
    </source>
</evidence>
<dbReference type="STRING" id="27835.A0A0N4YSW5"/>
<dbReference type="Gene3D" id="1.20.1050.10">
    <property type="match status" value="1"/>
</dbReference>
<gene>
    <name evidence="7" type="ORF">NBR_LOCUS20338</name>
</gene>
<dbReference type="GO" id="GO:0004364">
    <property type="term" value="F:glutathione transferase activity"/>
    <property type="evidence" value="ECO:0007669"/>
    <property type="project" value="UniProtKB-EC"/>
</dbReference>
<dbReference type="WBParaSite" id="NBR_0002033701-mRNA-1">
    <property type="protein sequence ID" value="NBR_0002033701-mRNA-1"/>
    <property type="gene ID" value="NBR_0002033701"/>
</dbReference>
<dbReference type="PANTHER" id="PTHR11571:SF256">
    <property type="entry name" value="GST C-TERMINAL DOMAIN-CONTAINING PROTEIN-RELATED"/>
    <property type="match status" value="1"/>
</dbReference>
<comment type="catalytic activity">
    <reaction evidence="4">
        <text>RX + glutathione = an S-substituted glutathione + a halide anion + H(+)</text>
        <dbReference type="Rhea" id="RHEA:16437"/>
        <dbReference type="ChEBI" id="CHEBI:15378"/>
        <dbReference type="ChEBI" id="CHEBI:16042"/>
        <dbReference type="ChEBI" id="CHEBI:17792"/>
        <dbReference type="ChEBI" id="CHEBI:57925"/>
        <dbReference type="ChEBI" id="CHEBI:90779"/>
        <dbReference type="EC" id="2.5.1.18"/>
    </reaction>
</comment>
<evidence type="ECO:0000256" key="1">
    <source>
        <dbReference type="ARBA" id="ARBA00012452"/>
    </source>
</evidence>
<dbReference type="PROSITE" id="PS50404">
    <property type="entry name" value="GST_NTER"/>
    <property type="match status" value="1"/>
</dbReference>
<dbReference type="InterPro" id="IPR036282">
    <property type="entry name" value="Glutathione-S-Trfase_C_sf"/>
</dbReference>
<accession>A0A0N4YSW5</accession>
<evidence type="ECO:0000313" key="7">
    <source>
        <dbReference type="EMBL" id="VDL84075.1"/>
    </source>
</evidence>
<dbReference type="PANTHER" id="PTHR11571">
    <property type="entry name" value="GLUTATHIONE S-TRANSFERASE"/>
    <property type="match status" value="1"/>
</dbReference>
<evidence type="ECO:0000313" key="8">
    <source>
        <dbReference type="Proteomes" id="UP000271162"/>
    </source>
</evidence>
<dbReference type="Proteomes" id="UP000271162">
    <property type="component" value="Unassembled WGS sequence"/>
</dbReference>
<dbReference type="CDD" id="cd03039">
    <property type="entry name" value="GST_N_Sigma_like"/>
    <property type="match status" value="1"/>
</dbReference>
<evidence type="ECO:0000256" key="4">
    <source>
        <dbReference type="ARBA" id="ARBA00047960"/>
    </source>
</evidence>
<dbReference type="InterPro" id="IPR036249">
    <property type="entry name" value="Thioredoxin-like_sf"/>
</dbReference>
<dbReference type="OMA" id="DQSACRE"/>
<evidence type="ECO:0000256" key="5">
    <source>
        <dbReference type="ARBA" id="ARBA00078118"/>
    </source>
</evidence>
<evidence type="ECO:0000256" key="2">
    <source>
        <dbReference type="ARBA" id="ARBA00022679"/>
    </source>
</evidence>
<keyword evidence="2" id="KW-0808">Transferase</keyword>
<name>A0A0N4YSW5_NIPBR</name>
<keyword evidence="8" id="KW-1185">Reference proteome</keyword>
<organism evidence="9">
    <name type="scientific">Nippostrongylus brasiliensis</name>
    <name type="common">Rat hookworm</name>
    <dbReference type="NCBI Taxonomy" id="27835"/>
    <lineage>
        <taxon>Eukaryota</taxon>
        <taxon>Metazoa</taxon>
        <taxon>Ecdysozoa</taxon>
        <taxon>Nematoda</taxon>
        <taxon>Chromadorea</taxon>
        <taxon>Rhabditida</taxon>
        <taxon>Rhabditina</taxon>
        <taxon>Rhabditomorpha</taxon>
        <taxon>Strongyloidea</taxon>
        <taxon>Heligmosomidae</taxon>
        <taxon>Nippostrongylus</taxon>
    </lineage>
</organism>
<dbReference type="Gene3D" id="1.20.1050.130">
    <property type="match status" value="1"/>
</dbReference>
<dbReference type="GO" id="GO:0006749">
    <property type="term" value="P:glutathione metabolic process"/>
    <property type="evidence" value="ECO:0007669"/>
    <property type="project" value="TreeGrafter"/>
</dbReference>
<dbReference type="EMBL" id="UYSL01025042">
    <property type="protein sequence ID" value="VDL84075.1"/>
    <property type="molecule type" value="Genomic_DNA"/>
</dbReference>
<dbReference type="GO" id="GO:0005737">
    <property type="term" value="C:cytoplasm"/>
    <property type="evidence" value="ECO:0007669"/>
    <property type="project" value="UniProtKB-ARBA"/>
</dbReference>
<comment type="similarity">
    <text evidence="3">Belongs to the GST superfamily. Sigma family.</text>
</comment>
<protein>
    <recommendedName>
        <fullName evidence="1">glutathione transferase</fullName>
        <ecNumber evidence="1">2.5.1.18</ecNumber>
    </recommendedName>
    <alternativeName>
        <fullName evidence="5">GST class-sigma</fullName>
    </alternativeName>
</protein>
<dbReference type="AlphaFoldDB" id="A0A0N4YSW5"/>
<proteinExistence type="inferred from homology"/>
<dbReference type="InterPro" id="IPR050213">
    <property type="entry name" value="GST_superfamily"/>
</dbReference>
<dbReference type="InterPro" id="IPR004045">
    <property type="entry name" value="Glutathione_S-Trfase_N"/>
</dbReference>